<accession>A0A7Z0D5H3</accession>
<gene>
    <name evidence="1" type="ORF">BJY26_003558</name>
</gene>
<name>A0A7Z0D5H3_9MICO</name>
<sequence>MAASYDYFLSCDTNQARLALGQAFEKLGYTVTGTPKGGLLAKRGSTKKTVWLGALAGKDFAISLVTEFFDHPDGSLVARVSRDMAGGALKGGAIGASKANNAYADAVNSVQQDLQQAGVLKGVANNT</sequence>
<organism evidence="1 2">
    <name type="scientific">Spelaeicoccus albus</name>
    <dbReference type="NCBI Taxonomy" id="1280376"/>
    <lineage>
        <taxon>Bacteria</taxon>
        <taxon>Bacillati</taxon>
        <taxon>Actinomycetota</taxon>
        <taxon>Actinomycetes</taxon>
        <taxon>Micrococcales</taxon>
        <taxon>Brevibacteriaceae</taxon>
        <taxon>Spelaeicoccus</taxon>
    </lineage>
</organism>
<reference evidence="1 2" key="1">
    <citation type="submission" date="2020-07" db="EMBL/GenBank/DDBJ databases">
        <title>Sequencing the genomes of 1000 actinobacteria strains.</title>
        <authorList>
            <person name="Klenk H.-P."/>
        </authorList>
    </citation>
    <scope>NUCLEOTIDE SEQUENCE [LARGE SCALE GENOMIC DNA]</scope>
    <source>
        <strain evidence="1 2">DSM 26341</strain>
    </source>
</reference>
<dbReference type="EMBL" id="JACBZP010000001">
    <property type="protein sequence ID" value="NYI69252.1"/>
    <property type="molecule type" value="Genomic_DNA"/>
</dbReference>
<dbReference type="RefSeq" id="WP_237248903.1">
    <property type="nucleotide sequence ID" value="NZ_JAJTWV010000021.1"/>
</dbReference>
<proteinExistence type="predicted"/>
<dbReference type="AlphaFoldDB" id="A0A7Z0D5H3"/>
<evidence type="ECO:0000313" key="2">
    <source>
        <dbReference type="Proteomes" id="UP000539111"/>
    </source>
</evidence>
<dbReference type="Proteomes" id="UP000539111">
    <property type="component" value="Unassembled WGS sequence"/>
</dbReference>
<keyword evidence="2" id="KW-1185">Reference proteome</keyword>
<protein>
    <submittedName>
        <fullName evidence="1">Uncharacterized protein</fullName>
    </submittedName>
</protein>
<comment type="caution">
    <text evidence="1">The sequence shown here is derived from an EMBL/GenBank/DDBJ whole genome shotgun (WGS) entry which is preliminary data.</text>
</comment>
<evidence type="ECO:0000313" key="1">
    <source>
        <dbReference type="EMBL" id="NYI69252.1"/>
    </source>
</evidence>